<dbReference type="InterPro" id="IPR022313">
    <property type="entry name" value="Phe/His_NH3-lyase_AS"/>
</dbReference>
<organism evidence="3 4">
    <name type="scientific">Aspergillus pseudoustus</name>
    <dbReference type="NCBI Taxonomy" id="1810923"/>
    <lineage>
        <taxon>Eukaryota</taxon>
        <taxon>Fungi</taxon>
        <taxon>Dikarya</taxon>
        <taxon>Ascomycota</taxon>
        <taxon>Pezizomycotina</taxon>
        <taxon>Eurotiomycetes</taxon>
        <taxon>Eurotiomycetidae</taxon>
        <taxon>Eurotiales</taxon>
        <taxon>Aspergillaceae</taxon>
        <taxon>Aspergillus</taxon>
        <taxon>Aspergillus subgen. Nidulantes</taxon>
    </lineage>
</organism>
<dbReference type="InterPro" id="IPR005922">
    <property type="entry name" value="Phe_NH3-lyase"/>
</dbReference>
<keyword evidence="2" id="KW-0456">Lyase</keyword>
<evidence type="ECO:0000256" key="1">
    <source>
        <dbReference type="ARBA" id="ARBA00007238"/>
    </source>
</evidence>
<dbReference type="Gene3D" id="1.10.274.20">
    <property type="entry name" value="Phenylalanine ammonia-lyase 1, domain 3"/>
    <property type="match status" value="1"/>
</dbReference>
<dbReference type="Proteomes" id="UP001610446">
    <property type="component" value="Unassembled WGS sequence"/>
</dbReference>
<reference evidence="3 4" key="1">
    <citation type="submission" date="2024-07" db="EMBL/GenBank/DDBJ databases">
        <title>Section-level genome sequencing and comparative genomics of Aspergillus sections Usti and Cavernicolus.</title>
        <authorList>
            <consortium name="Lawrence Berkeley National Laboratory"/>
            <person name="Nybo J.L."/>
            <person name="Vesth T.C."/>
            <person name="Theobald S."/>
            <person name="Frisvad J.C."/>
            <person name="Larsen T.O."/>
            <person name="Kjaerboelling I."/>
            <person name="Rothschild-Mancinelli K."/>
            <person name="Lyhne E.K."/>
            <person name="Kogle M.E."/>
            <person name="Barry K."/>
            <person name="Clum A."/>
            <person name="Na H."/>
            <person name="Ledsgaard L."/>
            <person name="Lin J."/>
            <person name="Lipzen A."/>
            <person name="Kuo A."/>
            <person name="Riley R."/>
            <person name="Mondo S."/>
            <person name="Labutti K."/>
            <person name="Haridas S."/>
            <person name="Pangalinan J."/>
            <person name="Salamov A.A."/>
            <person name="Simmons B.A."/>
            <person name="Magnuson J.K."/>
            <person name="Chen J."/>
            <person name="Drula E."/>
            <person name="Henrissat B."/>
            <person name="Wiebenga A."/>
            <person name="Lubbers R.J."/>
            <person name="Gomes A.C."/>
            <person name="Makela M.R."/>
            <person name="Stajich J."/>
            <person name="Grigoriev I.V."/>
            <person name="Mortensen U.H."/>
            <person name="De Vries R.P."/>
            <person name="Baker S.E."/>
            <person name="Andersen M.R."/>
        </authorList>
    </citation>
    <scope>NUCLEOTIDE SEQUENCE [LARGE SCALE GENOMIC DNA]</scope>
    <source>
        <strain evidence="3 4">CBS 123904</strain>
    </source>
</reference>
<dbReference type="NCBIfam" id="TIGR01226">
    <property type="entry name" value="phe_am_lyase"/>
    <property type="match status" value="1"/>
</dbReference>
<gene>
    <name evidence="3" type="ORF">BJY01DRAFT_261436</name>
</gene>
<protein>
    <submittedName>
        <fullName evidence="3">L-Aspartase-like protein</fullName>
    </submittedName>
</protein>
<dbReference type="EMBL" id="JBFXLU010000035">
    <property type="protein sequence ID" value="KAL2850670.1"/>
    <property type="molecule type" value="Genomic_DNA"/>
</dbReference>
<dbReference type="CDD" id="cd00332">
    <property type="entry name" value="PAL-HAL"/>
    <property type="match status" value="1"/>
</dbReference>
<dbReference type="PANTHER" id="PTHR10362">
    <property type="entry name" value="HISTIDINE AMMONIA-LYASE"/>
    <property type="match status" value="1"/>
</dbReference>
<dbReference type="Gene3D" id="1.10.275.10">
    <property type="entry name" value="Fumarase/aspartase (N-terminal domain)"/>
    <property type="match status" value="1"/>
</dbReference>
<evidence type="ECO:0000313" key="3">
    <source>
        <dbReference type="EMBL" id="KAL2850670.1"/>
    </source>
</evidence>
<dbReference type="InterPro" id="IPR023144">
    <property type="entry name" value="Phe_NH3-lyase_shielding_dom_sf"/>
</dbReference>
<dbReference type="InterPro" id="IPR024083">
    <property type="entry name" value="Fumarase/histidase_N"/>
</dbReference>
<dbReference type="Pfam" id="PF00221">
    <property type="entry name" value="Lyase_aromatic"/>
    <property type="match status" value="1"/>
</dbReference>
<comment type="similarity">
    <text evidence="1 2">Belongs to the PAL/histidase family.</text>
</comment>
<accession>A0ABR4KEG6</accession>
<dbReference type="InterPro" id="IPR001106">
    <property type="entry name" value="Aromatic_Lyase"/>
</dbReference>
<sequence length="700" mass="75418">MCKDPTLQPHQTLSYTDAVLDSCRKVNSLIEKRGKVQLDGHTLDIGGVVVVARNGTAAEIALDPATRVRLQNSVDVLNQKLDEGETIYGVNTGFGGSADTRTADYVTLQKALIQHHNAAVLLPSDQGLPQKTAYLATDGLLSSHRMPIAVVRGALLARCNSLLRGHSAVRPRVVEYILALLRNHMTPVIPLRGSISASGDLTPLAYIAGVLEGNSDISVHVVRSGKTGEEVIPAPQALARLGLKPLDLGPKEGLGLMNGTAFSVAVASLVIFEANQLVLLSQVLTAMGTEALLGMVSNYHPFISATARPHEGQIEAAANIFQLLQGSKLATAAGVAHEGLAQDRYALRTASQWLAPQLETMKLALQQATTELNSTTDNPLLDSESRQVYHGGNFQAASITSAMEKTTSAMQMIGTMLFSQCSEILNPMLSKGLPPNLSIDDPSLSFAFKGIDINMAAYVSELGYLNNPLSNHVQSAEMHNQGINSLAFIASRYAGDAVEVLTLMVATYFYVLCQALDLRVLHAEFAADARPKVEALTAGFINSSSGESQQAIQACIWKALIHHWGHYSCSDLTDRCVSAANASVGELLDHLPASAGLSHDGLARQWKSSVSGILQRSYNEARERSLSQSTTQSYLCPASRIMYTYIRHELGVPIHKGIQDHPTVDREGRSQKQCIGSQVSKIYLALREGRFARLLLECWA</sequence>
<evidence type="ECO:0000313" key="4">
    <source>
        <dbReference type="Proteomes" id="UP001610446"/>
    </source>
</evidence>
<proteinExistence type="inferred from homology"/>
<evidence type="ECO:0000256" key="2">
    <source>
        <dbReference type="RuleBase" id="RU003954"/>
    </source>
</evidence>
<dbReference type="SUPFAM" id="SSF48557">
    <property type="entry name" value="L-aspartase-like"/>
    <property type="match status" value="1"/>
</dbReference>
<comment type="caution">
    <text evidence="3">The sequence shown here is derived from an EMBL/GenBank/DDBJ whole genome shotgun (WGS) entry which is preliminary data.</text>
</comment>
<dbReference type="Gene3D" id="1.20.200.10">
    <property type="entry name" value="Fumarase/aspartase (Central domain)"/>
    <property type="match status" value="1"/>
</dbReference>
<dbReference type="PROSITE" id="PS00488">
    <property type="entry name" value="PAL_HISTIDASE"/>
    <property type="match status" value="1"/>
</dbReference>
<keyword evidence="4" id="KW-1185">Reference proteome</keyword>
<name>A0ABR4KEG6_9EURO</name>
<dbReference type="InterPro" id="IPR008948">
    <property type="entry name" value="L-Aspartase-like"/>
</dbReference>